<protein>
    <submittedName>
        <fullName evidence="1">Uncharacterized protein</fullName>
    </submittedName>
</protein>
<sequence>MPTKISEALVERAMECVRDGKTRTYRELADALKVTIMSGHKVIETLHERHQIYVKDFRRSTRNGKLTPAYALGSEPDAQSAEYEQQRNVNRACQVRSKVDDPHRSWLDIALFGDAPPLANPTNWKGRIVRQSMSLNDEDEVAA</sequence>
<proteinExistence type="predicted"/>
<organism evidence="1 2">
    <name type="scientific">Paraburkholderia unamae</name>
    <dbReference type="NCBI Taxonomy" id="219649"/>
    <lineage>
        <taxon>Bacteria</taxon>
        <taxon>Pseudomonadati</taxon>
        <taxon>Pseudomonadota</taxon>
        <taxon>Betaproteobacteria</taxon>
        <taxon>Burkholderiales</taxon>
        <taxon>Burkholderiaceae</taxon>
        <taxon>Paraburkholderia</taxon>
    </lineage>
</organism>
<comment type="caution">
    <text evidence="1">The sequence shown here is derived from an EMBL/GenBank/DDBJ whole genome shotgun (WGS) entry which is preliminary data.</text>
</comment>
<accession>A0ACC6RXR2</accession>
<keyword evidence="2" id="KW-1185">Reference proteome</keyword>
<reference evidence="1" key="1">
    <citation type="submission" date="2024-01" db="EMBL/GenBank/DDBJ databases">
        <title>The diversity of rhizobia nodulating Mimosa spp. in eleven states of Brazil covering several biomes is determined by host plant, location, and edaphic factors.</title>
        <authorList>
            <person name="Rouws L."/>
            <person name="Barauna A."/>
            <person name="Beukes C."/>
            <person name="De Faria S.M."/>
            <person name="Gross E."/>
            <person name="Dos Reis Junior F.B."/>
            <person name="Simon M."/>
            <person name="Maluk M."/>
            <person name="Odee D.W."/>
            <person name="Kenicer G."/>
            <person name="Young J.P.W."/>
            <person name="Reis V.M."/>
            <person name="Zilli J."/>
            <person name="James E.K."/>
        </authorList>
    </citation>
    <scope>NUCLEOTIDE SEQUENCE</scope>
    <source>
        <strain evidence="1">JPY452</strain>
    </source>
</reference>
<evidence type="ECO:0000313" key="2">
    <source>
        <dbReference type="Proteomes" id="UP001392318"/>
    </source>
</evidence>
<dbReference type="Proteomes" id="UP001392318">
    <property type="component" value="Unassembled WGS sequence"/>
</dbReference>
<evidence type="ECO:0000313" key="1">
    <source>
        <dbReference type="EMBL" id="MEM5406238.1"/>
    </source>
</evidence>
<dbReference type="EMBL" id="JAYMRU010000066">
    <property type="protein sequence ID" value="MEM5406238.1"/>
    <property type="molecule type" value="Genomic_DNA"/>
</dbReference>
<gene>
    <name evidence="1" type="ORF">VSR83_40740</name>
</gene>
<name>A0ACC6RXR2_9BURK</name>